<dbReference type="PANTHER" id="PTHR30157">
    <property type="entry name" value="FERRIC REDUCTASE, NADPH-DEPENDENT"/>
    <property type="match status" value="1"/>
</dbReference>
<proteinExistence type="predicted"/>
<dbReference type="PANTHER" id="PTHR30157:SF0">
    <property type="entry name" value="NADPH-DEPENDENT FERRIC-CHELATE REDUCTASE"/>
    <property type="match status" value="1"/>
</dbReference>
<organism evidence="2 3">
    <name type="scientific">Intrasporangium calvum</name>
    <dbReference type="NCBI Taxonomy" id="53358"/>
    <lineage>
        <taxon>Bacteria</taxon>
        <taxon>Bacillati</taxon>
        <taxon>Actinomycetota</taxon>
        <taxon>Actinomycetes</taxon>
        <taxon>Micrococcales</taxon>
        <taxon>Intrasporangiaceae</taxon>
        <taxon>Intrasporangium</taxon>
    </lineage>
</organism>
<evidence type="ECO:0000313" key="3">
    <source>
        <dbReference type="Proteomes" id="UP001150259"/>
    </source>
</evidence>
<keyword evidence="3" id="KW-1185">Reference proteome</keyword>
<feature type="domain" description="SIP-like Rossmann fold" evidence="1">
    <location>
        <begin position="70"/>
        <end position="230"/>
    </location>
</feature>
<dbReference type="InterPro" id="IPR039261">
    <property type="entry name" value="FNR_nucleotide-bd"/>
</dbReference>
<accession>A0ABT5GEB6</accession>
<dbReference type="InterPro" id="IPR007037">
    <property type="entry name" value="SIP_rossman_dom"/>
</dbReference>
<dbReference type="CDD" id="cd06193">
    <property type="entry name" value="siderophore_interacting"/>
    <property type="match status" value="1"/>
</dbReference>
<sequence length="234" mass="24411">MVTLGWSDVDHVAALGVAPLDAPKISWGGNANQSTDWLDAQLATFGGAAPTRFDAESAYGGIEFCPGAAQRLVLTADETAVPALASILEALPSSARGQAVAEVPEAGDILDLRAPAGMTIEWFVRGNQPRGRATIDAVRAHWGLAPTVVAAALADVTANRVEAEVWETAVHSSSGEHVLPDRAAAPQVGPDETYAWVAGDSDTVKAIRRILVGEVGLARHHVAFMGYWKVGAST</sequence>
<dbReference type="EMBL" id="JAPFQL010000013">
    <property type="protein sequence ID" value="MDC5696591.1"/>
    <property type="molecule type" value="Genomic_DNA"/>
</dbReference>
<gene>
    <name evidence="2" type="ORF">OO014_04915</name>
</gene>
<evidence type="ECO:0000313" key="2">
    <source>
        <dbReference type="EMBL" id="MDC5696591.1"/>
    </source>
</evidence>
<evidence type="ECO:0000259" key="1">
    <source>
        <dbReference type="Pfam" id="PF04954"/>
    </source>
</evidence>
<dbReference type="RefSeq" id="WP_272461164.1">
    <property type="nucleotide sequence ID" value="NZ_JAPFQL010000013.1"/>
</dbReference>
<dbReference type="Pfam" id="PF04954">
    <property type="entry name" value="SIP"/>
    <property type="match status" value="1"/>
</dbReference>
<dbReference type="Proteomes" id="UP001150259">
    <property type="component" value="Unassembled WGS sequence"/>
</dbReference>
<reference evidence="2 3" key="1">
    <citation type="submission" date="2022-11" db="EMBL/GenBank/DDBJ databases">
        <title>Anaerobic phenanthrene biodegradation by a DNRA strain PheN6.</title>
        <authorList>
            <person name="Zhang Z."/>
        </authorList>
    </citation>
    <scope>NUCLEOTIDE SEQUENCE [LARGE SCALE GENOMIC DNA]</scope>
    <source>
        <strain evidence="2 3">PheN6</strain>
    </source>
</reference>
<dbReference type="Gene3D" id="3.40.50.80">
    <property type="entry name" value="Nucleotide-binding domain of ferredoxin-NADP reductase (FNR) module"/>
    <property type="match status" value="1"/>
</dbReference>
<protein>
    <submittedName>
        <fullName evidence="2">Siderophore-interacting protein</fullName>
    </submittedName>
</protein>
<name>A0ABT5GEB6_9MICO</name>
<dbReference type="InterPro" id="IPR039374">
    <property type="entry name" value="SIP_fam"/>
</dbReference>
<comment type="caution">
    <text evidence="2">The sequence shown here is derived from an EMBL/GenBank/DDBJ whole genome shotgun (WGS) entry which is preliminary data.</text>
</comment>